<dbReference type="EMBL" id="JANPWB010000003">
    <property type="protein sequence ID" value="KAJ1200679.1"/>
    <property type="molecule type" value="Genomic_DNA"/>
</dbReference>
<evidence type="ECO:0000256" key="1">
    <source>
        <dbReference type="SAM" id="MobiDB-lite"/>
    </source>
</evidence>
<feature type="region of interest" description="Disordered" evidence="1">
    <location>
        <begin position="34"/>
        <end position="66"/>
    </location>
</feature>
<keyword evidence="3" id="KW-1185">Reference proteome</keyword>
<accession>A0AAV7VKZ8</accession>
<evidence type="ECO:0000313" key="3">
    <source>
        <dbReference type="Proteomes" id="UP001066276"/>
    </source>
</evidence>
<gene>
    <name evidence="2" type="ORF">NDU88_004500</name>
</gene>
<feature type="region of interest" description="Disordered" evidence="1">
    <location>
        <begin position="1"/>
        <end position="20"/>
    </location>
</feature>
<dbReference type="Proteomes" id="UP001066276">
    <property type="component" value="Chromosome 2_1"/>
</dbReference>
<dbReference type="AlphaFoldDB" id="A0AAV7VKZ8"/>
<evidence type="ECO:0000313" key="2">
    <source>
        <dbReference type="EMBL" id="KAJ1200679.1"/>
    </source>
</evidence>
<comment type="caution">
    <text evidence="2">The sequence shown here is derived from an EMBL/GenBank/DDBJ whole genome shotgun (WGS) entry which is preliminary data.</text>
</comment>
<proteinExistence type="predicted"/>
<name>A0AAV7VKZ8_PLEWA</name>
<protein>
    <submittedName>
        <fullName evidence="2">Uncharacterized protein</fullName>
    </submittedName>
</protein>
<organism evidence="2 3">
    <name type="scientific">Pleurodeles waltl</name>
    <name type="common">Iberian ribbed newt</name>
    <dbReference type="NCBI Taxonomy" id="8319"/>
    <lineage>
        <taxon>Eukaryota</taxon>
        <taxon>Metazoa</taxon>
        <taxon>Chordata</taxon>
        <taxon>Craniata</taxon>
        <taxon>Vertebrata</taxon>
        <taxon>Euteleostomi</taxon>
        <taxon>Amphibia</taxon>
        <taxon>Batrachia</taxon>
        <taxon>Caudata</taxon>
        <taxon>Salamandroidea</taxon>
        <taxon>Salamandridae</taxon>
        <taxon>Pleurodelinae</taxon>
        <taxon>Pleurodeles</taxon>
    </lineage>
</organism>
<sequence>MRPSTAVETEQTSNYTATTDCDNWELQGGCLLPQPLGEDGETENWYGGVGRVPQRDATSEGTGGTEALTQHTEVILAVIQDSKIAFENRIPMLPGEAGLLWDDHNKLKDCVKATEEMMHETTP</sequence>
<reference evidence="2" key="1">
    <citation type="journal article" date="2022" name="bioRxiv">
        <title>Sequencing and chromosome-scale assembly of the giantPleurodeles waltlgenome.</title>
        <authorList>
            <person name="Brown T."/>
            <person name="Elewa A."/>
            <person name="Iarovenko S."/>
            <person name="Subramanian E."/>
            <person name="Araus A.J."/>
            <person name="Petzold A."/>
            <person name="Susuki M."/>
            <person name="Suzuki K.-i.T."/>
            <person name="Hayashi T."/>
            <person name="Toyoda A."/>
            <person name="Oliveira C."/>
            <person name="Osipova E."/>
            <person name="Leigh N.D."/>
            <person name="Simon A."/>
            <person name="Yun M.H."/>
        </authorList>
    </citation>
    <scope>NUCLEOTIDE SEQUENCE</scope>
    <source>
        <strain evidence="2">20211129_DDA</strain>
        <tissue evidence="2">Liver</tissue>
    </source>
</reference>